<dbReference type="InterPro" id="IPR014469">
    <property type="entry name" value="DUF2271"/>
</dbReference>
<feature type="chain" id="PRO_5020599529" description="DUF2271 domain-containing protein" evidence="1">
    <location>
        <begin position="22"/>
        <end position="179"/>
    </location>
</feature>
<dbReference type="PIRSF" id="PIRSF014995">
    <property type="entry name" value="UCP014995"/>
    <property type="match status" value="1"/>
</dbReference>
<reference evidence="2 3" key="1">
    <citation type="submission" date="2019-03" db="EMBL/GenBank/DDBJ databases">
        <title>Genomic Encyclopedia of Type Strains, Phase IV (KMG-IV): sequencing the most valuable type-strain genomes for metagenomic binning, comparative biology and taxonomic classification.</title>
        <authorList>
            <person name="Goeker M."/>
        </authorList>
    </citation>
    <scope>NUCLEOTIDE SEQUENCE [LARGE SCALE GENOMIC DNA]</scope>
    <source>
        <strain evidence="2 3">DSM 21667</strain>
    </source>
</reference>
<dbReference type="OrthoDB" id="195316at2"/>
<evidence type="ECO:0000256" key="1">
    <source>
        <dbReference type="SAM" id="SignalP"/>
    </source>
</evidence>
<keyword evidence="3" id="KW-1185">Reference proteome</keyword>
<proteinExistence type="predicted"/>
<sequence>MRIRLKLYGALGALLAGSAAAADLNVGVEVPNLNVAEYHRPYIAVWVAHEDNSVATNLAVWYQQKTGKDAGSGKQEQGSKWLADLRQWWRRSGRSSTLPIDGVSGATRPAGVHRLSFNDKQPQLAGLKPGKYELVVEAAREVGGHELVRIPFQWPPAAASHADAKGEVELGSVSLDLAP</sequence>
<keyword evidence="1" id="KW-0732">Signal</keyword>
<dbReference type="AlphaFoldDB" id="A0A4R6Z9N6"/>
<evidence type="ECO:0000313" key="2">
    <source>
        <dbReference type="EMBL" id="TDR48434.1"/>
    </source>
</evidence>
<protein>
    <recommendedName>
        <fullName evidence="4">DUF2271 domain-containing protein</fullName>
    </recommendedName>
</protein>
<name>A0A4R6Z9N6_9GAMM</name>
<accession>A0A4R6Z9N6</accession>
<evidence type="ECO:0008006" key="4">
    <source>
        <dbReference type="Google" id="ProtNLM"/>
    </source>
</evidence>
<evidence type="ECO:0000313" key="3">
    <source>
        <dbReference type="Proteomes" id="UP000295293"/>
    </source>
</evidence>
<comment type="caution">
    <text evidence="2">The sequence shown here is derived from an EMBL/GenBank/DDBJ whole genome shotgun (WGS) entry which is preliminary data.</text>
</comment>
<dbReference type="Pfam" id="PF10029">
    <property type="entry name" value="DUF2271"/>
    <property type="match status" value="1"/>
</dbReference>
<feature type="signal peptide" evidence="1">
    <location>
        <begin position="1"/>
        <end position="21"/>
    </location>
</feature>
<dbReference type="Proteomes" id="UP000295293">
    <property type="component" value="Unassembled WGS sequence"/>
</dbReference>
<gene>
    <name evidence="2" type="ORF">DFR29_10154</name>
</gene>
<dbReference type="EMBL" id="SNZH01000001">
    <property type="protein sequence ID" value="TDR48434.1"/>
    <property type="molecule type" value="Genomic_DNA"/>
</dbReference>
<organism evidence="2 3">
    <name type="scientific">Tahibacter aquaticus</name>
    <dbReference type="NCBI Taxonomy" id="520092"/>
    <lineage>
        <taxon>Bacteria</taxon>
        <taxon>Pseudomonadati</taxon>
        <taxon>Pseudomonadota</taxon>
        <taxon>Gammaproteobacteria</taxon>
        <taxon>Lysobacterales</taxon>
        <taxon>Rhodanobacteraceae</taxon>
        <taxon>Tahibacter</taxon>
    </lineage>
</organism>